<comment type="function">
    <text evidence="5">S-adenosyl-L-methionine-dependent methyltransferase.</text>
</comment>
<dbReference type="Gene3D" id="3.40.50.150">
    <property type="entry name" value="Vaccinia Virus protein VP39"/>
    <property type="match status" value="1"/>
</dbReference>
<dbReference type="GO" id="GO:0008173">
    <property type="term" value="F:RNA methyltransferase activity"/>
    <property type="evidence" value="ECO:0007669"/>
    <property type="project" value="UniProtKB-ARBA"/>
</dbReference>
<dbReference type="CDD" id="cd02440">
    <property type="entry name" value="AdoMet_MTases"/>
    <property type="match status" value="1"/>
</dbReference>
<dbReference type="InterPro" id="IPR026113">
    <property type="entry name" value="METTL2/6/8-like"/>
</dbReference>
<evidence type="ECO:0000259" key="6">
    <source>
        <dbReference type="Pfam" id="PF08242"/>
    </source>
</evidence>
<name>A0A6F9DLI3_9ASCI</name>
<dbReference type="PANTHER" id="PTHR22809:SF5">
    <property type="entry name" value="TRNA N(3)-METHYLCYTIDINE METHYLTRANSFERASE METTL6"/>
    <property type="match status" value="1"/>
</dbReference>
<evidence type="ECO:0000256" key="3">
    <source>
        <dbReference type="ARBA" id="ARBA00022679"/>
    </source>
</evidence>
<keyword evidence="3 5" id="KW-0808">Transferase</keyword>
<protein>
    <recommendedName>
        <fullName evidence="5">tRNA N(3)-methylcytidine methyltransferase</fullName>
        <ecNumber evidence="5">2.1.1.-</ecNumber>
    </recommendedName>
</protein>
<comment type="similarity">
    <text evidence="1 5">Belongs to the methyltransferase superfamily. METL family.</text>
</comment>
<dbReference type="InterPro" id="IPR013217">
    <property type="entry name" value="Methyltransf_12"/>
</dbReference>
<dbReference type="EMBL" id="LR787913">
    <property type="protein sequence ID" value="CAB3263775.1"/>
    <property type="molecule type" value="mRNA"/>
</dbReference>
<feature type="domain" description="Methyltransferase type 12" evidence="6">
    <location>
        <begin position="94"/>
        <end position="195"/>
    </location>
</feature>
<evidence type="ECO:0000256" key="1">
    <source>
        <dbReference type="ARBA" id="ARBA00009725"/>
    </source>
</evidence>
<reference evidence="7" key="1">
    <citation type="submission" date="2020-04" db="EMBL/GenBank/DDBJ databases">
        <authorList>
            <person name="Neveu A P."/>
        </authorList>
    </citation>
    <scope>NUCLEOTIDE SEQUENCE</scope>
    <source>
        <tissue evidence="7">Whole embryo</tissue>
    </source>
</reference>
<gene>
    <name evidence="7" type="primary">Mettl6-001</name>
</gene>
<dbReference type="Pfam" id="PF08242">
    <property type="entry name" value="Methyltransf_12"/>
    <property type="match status" value="1"/>
</dbReference>
<dbReference type="GO" id="GO:0032259">
    <property type="term" value="P:methylation"/>
    <property type="evidence" value="ECO:0007669"/>
    <property type="project" value="UniProtKB-KW"/>
</dbReference>
<dbReference type="PIRSF" id="PIRSF037755">
    <property type="entry name" value="Mettl2_prd"/>
    <property type="match status" value="1"/>
</dbReference>
<dbReference type="PANTHER" id="PTHR22809">
    <property type="entry name" value="METHYLTRANSFERASE-RELATED"/>
    <property type="match status" value="1"/>
</dbReference>
<proteinExistence type="evidence at transcript level"/>
<dbReference type="InterPro" id="IPR029063">
    <property type="entry name" value="SAM-dependent_MTases_sf"/>
</dbReference>
<evidence type="ECO:0000256" key="2">
    <source>
        <dbReference type="ARBA" id="ARBA00022603"/>
    </source>
</evidence>
<evidence type="ECO:0000313" key="7">
    <source>
        <dbReference type="EMBL" id="CAB3263775.1"/>
    </source>
</evidence>
<evidence type="ECO:0000256" key="5">
    <source>
        <dbReference type="PIRNR" id="PIRNR037755"/>
    </source>
</evidence>
<evidence type="ECO:0000256" key="4">
    <source>
        <dbReference type="ARBA" id="ARBA00022694"/>
    </source>
</evidence>
<dbReference type="GO" id="GO:0008757">
    <property type="term" value="F:S-adenosylmethionine-dependent methyltransferase activity"/>
    <property type="evidence" value="ECO:0007669"/>
    <property type="project" value="UniProtKB-ARBA"/>
</dbReference>
<accession>A0A6F9DLI3</accession>
<dbReference type="SUPFAM" id="SSF53335">
    <property type="entry name" value="S-adenosyl-L-methionine-dependent methyltransferases"/>
    <property type="match status" value="1"/>
</dbReference>
<dbReference type="AlphaFoldDB" id="A0A6F9DLI3"/>
<keyword evidence="4" id="KW-0819">tRNA processing</keyword>
<keyword evidence="2 5" id="KW-0489">Methyltransferase</keyword>
<dbReference type="EC" id="2.1.1.-" evidence="5"/>
<dbReference type="GO" id="GO:0008033">
    <property type="term" value="P:tRNA processing"/>
    <property type="evidence" value="ECO:0007669"/>
    <property type="project" value="UniProtKB-KW"/>
</dbReference>
<organism evidence="7">
    <name type="scientific">Phallusia mammillata</name>
    <dbReference type="NCBI Taxonomy" id="59560"/>
    <lineage>
        <taxon>Eukaryota</taxon>
        <taxon>Metazoa</taxon>
        <taxon>Chordata</taxon>
        <taxon>Tunicata</taxon>
        <taxon>Ascidiacea</taxon>
        <taxon>Phlebobranchia</taxon>
        <taxon>Ascidiidae</taxon>
        <taxon>Phallusia</taxon>
    </lineage>
</organism>
<sequence>MTEAPGNEPEHKDEKWITTDSRILSDEELKMLQKQDQKLVTEFKRNKLELEAGRYWDLFYKRNSTNFFKDRHWTSREFEEIKRMLSENRQVKLLEAGCGVGNAFFPMLEECSNLYVYACDFSPRAVQFVRDNPMYSSERCTAFLCDLSCQNLDATIPPNSLDVVTLIFALSAIHPDKFAFVLESIQNVLKPSGYLLFRDYGIYDWAMLRFSPGSKISENFYVRQDGTRAYYFAKETMEMLVKKTGFRVVSNEYVMRETINHKKNIKVPRVFLQGKYQKESR</sequence>